<evidence type="ECO:0000256" key="6">
    <source>
        <dbReference type="PROSITE-ProRule" id="PRU01240"/>
    </source>
</evidence>
<protein>
    <recommendedName>
        <fullName evidence="13">Peptidase S8/S53 domain-containing protein</fullName>
    </recommendedName>
</protein>
<comment type="similarity">
    <text evidence="1 6">Belongs to the peptidase S8 family.</text>
</comment>
<dbReference type="InterPro" id="IPR010435">
    <property type="entry name" value="C5a/SBT2-like_Fn3"/>
</dbReference>
<keyword evidence="4" id="KW-0378">Hydrolase</keyword>
<keyword evidence="3 8" id="KW-0732">Signal</keyword>
<evidence type="ECO:0000256" key="7">
    <source>
        <dbReference type="SAM" id="MobiDB-lite"/>
    </source>
</evidence>
<dbReference type="PROSITE" id="PS51892">
    <property type="entry name" value="SUBTILASE"/>
    <property type="match status" value="1"/>
</dbReference>
<dbReference type="InterPro" id="IPR000209">
    <property type="entry name" value="Peptidase_S8/S53_dom"/>
</dbReference>
<feature type="compositionally biased region" description="Basic and acidic residues" evidence="7">
    <location>
        <begin position="117"/>
        <end position="131"/>
    </location>
</feature>
<evidence type="ECO:0000259" key="9">
    <source>
        <dbReference type="Pfam" id="PF00082"/>
    </source>
</evidence>
<dbReference type="Gene3D" id="3.40.50.200">
    <property type="entry name" value="Peptidase S8/S53 domain"/>
    <property type="match status" value="1"/>
</dbReference>
<feature type="region of interest" description="Disordered" evidence="7">
    <location>
        <begin position="99"/>
        <end position="131"/>
    </location>
</feature>
<keyword evidence="2" id="KW-0645">Protease</keyword>
<comment type="caution">
    <text evidence="6">Lacks conserved residue(s) required for the propagation of feature annotation.</text>
</comment>
<feature type="domain" description="Peptidase S8/S53" evidence="9">
    <location>
        <begin position="153"/>
        <end position="273"/>
    </location>
</feature>
<gene>
    <name evidence="11" type="ORF">VHEMI09270</name>
</gene>
<reference evidence="11 12" key="1">
    <citation type="journal article" date="2015" name="Genome Announc.">
        <title>Draft Genome Sequence and Gene Annotation of the Entomopathogenic Fungus Verticillium hemipterigenum.</title>
        <authorList>
            <person name="Horn F."/>
            <person name="Habel A."/>
            <person name="Scharf D.H."/>
            <person name="Dworschak J."/>
            <person name="Brakhage A.A."/>
            <person name="Guthke R."/>
            <person name="Hertweck C."/>
            <person name="Linde J."/>
        </authorList>
    </citation>
    <scope>NUCLEOTIDE SEQUENCE [LARGE SCALE GENOMIC DNA]</scope>
</reference>
<dbReference type="EMBL" id="CDHN01000006">
    <property type="protein sequence ID" value="CEJ93697.1"/>
    <property type="molecule type" value="Genomic_DNA"/>
</dbReference>
<name>A0A0A1TR94_9HYPO</name>
<evidence type="ECO:0000256" key="4">
    <source>
        <dbReference type="ARBA" id="ARBA00022801"/>
    </source>
</evidence>
<dbReference type="Gene3D" id="3.50.30.30">
    <property type="match status" value="1"/>
</dbReference>
<evidence type="ECO:0000256" key="2">
    <source>
        <dbReference type="ARBA" id="ARBA00022670"/>
    </source>
</evidence>
<keyword evidence="5" id="KW-0720">Serine protease</keyword>
<dbReference type="OrthoDB" id="10256524at2759"/>
<dbReference type="HOGENOM" id="CLU_003559_3_1_1"/>
<dbReference type="GO" id="GO:0004252">
    <property type="term" value="F:serine-type endopeptidase activity"/>
    <property type="evidence" value="ECO:0007669"/>
    <property type="project" value="InterPro"/>
</dbReference>
<feature type="signal peptide" evidence="8">
    <location>
        <begin position="1"/>
        <end position="24"/>
    </location>
</feature>
<evidence type="ECO:0000256" key="3">
    <source>
        <dbReference type="ARBA" id="ARBA00022729"/>
    </source>
</evidence>
<feature type="chain" id="PRO_5001979716" description="Peptidase S8/S53 domain-containing protein" evidence="8">
    <location>
        <begin position="25"/>
        <end position="878"/>
    </location>
</feature>
<evidence type="ECO:0000256" key="1">
    <source>
        <dbReference type="ARBA" id="ARBA00011073"/>
    </source>
</evidence>
<dbReference type="GO" id="GO:0006508">
    <property type="term" value="P:proteolysis"/>
    <property type="evidence" value="ECO:0007669"/>
    <property type="project" value="UniProtKB-KW"/>
</dbReference>
<dbReference type="InterPro" id="IPR050131">
    <property type="entry name" value="Peptidase_S8_subtilisin-like"/>
</dbReference>
<dbReference type="Pfam" id="PF00082">
    <property type="entry name" value="Peptidase_S8"/>
    <property type="match status" value="1"/>
</dbReference>
<feature type="domain" description="C5a peptidase/Subtilisin-like protease SBT2-like Fn3-like" evidence="10">
    <location>
        <begin position="625"/>
        <end position="730"/>
    </location>
</feature>
<dbReference type="Proteomes" id="UP000039046">
    <property type="component" value="Unassembled WGS sequence"/>
</dbReference>
<evidence type="ECO:0008006" key="13">
    <source>
        <dbReference type="Google" id="ProtNLM"/>
    </source>
</evidence>
<dbReference type="SUPFAM" id="SSF52743">
    <property type="entry name" value="Subtilisin-like"/>
    <property type="match status" value="1"/>
</dbReference>
<dbReference type="GO" id="GO:0016020">
    <property type="term" value="C:membrane"/>
    <property type="evidence" value="ECO:0007669"/>
    <property type="project" value="InterPro"/>
</dbReference>
<accession>A0A0A1TR94</accession>
<evidence type="ECO:0000256" key="5">
    <source>
        <dbReference type="ARBA" id="ARBA00022825"/>
    </source>
</evidence>
<evidence type="ECO:0000313" key="12">
    <source>
        <dbReference type="Proteomes" id="UP000039046"/>
    </source>
</evidence>
<organism evidence="11 12">
    <name type="scientific">[Torrubiella] hemipterigena</name>
    <dbReference type="NCBI Taxonomy" id="1531966"/>
    <lineage>
        <taxon>Eukaryota</taxon>
        <taxon>Fungi</taxon>
        <taxon>Dikarya</taxon>
        <taxon>Ascomycota</taxon>
        <taxon>Pezizomycotina</taxon>
        <taxon>Sordariomycetes</taxon>
        <taxon>Hypocreomycetidae</taxon>
        <taxon>Hypocreales</taxon>
        <taxon>Clavicipitaceae</taxon>
        <taxon>Clavicipitaceae incertae sedis</taxon>
        <taxon>'Torrubiella' clade</taxon>
    </lineage>
</organism>
<dbReference type="Pfam" id="PF06280">
    <property type="entry name" value="fn3_5"/>
    <property type="match status" value="1"/>
</dbReference>
<evidence type="ECO:0000256" key="8">
    <source>
        <dbReference type="SAM" id="SignalP"/>
    </source>
</evidence>
<dbReference type="AlphaFoldDB" id="A0A0A1TR94"/>
<dbReference type="InterPro" id="IPR036852">
    <property type="entry name" value="Peptidase_S8/S53_dom_sf"/>
</dbReference>
<sequence length="878" mass="94970">MGSVAVMVRLFTIAAATLVALAEGKQSTASRRFLFELDPTHSTETFFQHVEQHGKVQTRMPYRLFNGASITIDDSQSIDNVLKDLSALPGVKQYWPVQHNQGQKASTAATNKKTRTKRDAEAKPISEDSSKKVPYSPYAMTQIDRMHAAGFTGKGLKIALISTGVDYKHPALGGCFGKDCLVVGGYDFVGDRYSYGEDPQPKADPLDIDGLGTTGASILAAQPNSRLNFAGVAPGVKLLAYKVFGPYLYTTSDVIVDAIYRAVDDGADIITFSGEFRDAFPFTGIVEAATRATSHGIPILMGIDSQYTFKNLFKVDAATNTADLEATGKFETDTIPALLANGYSGLAGKNTDEFWYEKVAVDDYRFSKEGDYDLPVYAISSNSNVTDDACRPLPDSTPANLNDYAILVRLGGCTINQKANNIKRNGIVEDTRILFYRDSPKDVYFGRPGYDDSTLSRFAGVVSAAVGERWVKQLNAGKNVTVHLPTLKHANYSLANGPNQPNGGAVVDGPWGPTQSLDIKPLFGAPAAMNVYAQLNKGYTVDEYYGKLTAMVAGAYALIAEARHIKPNPHNIQGLLTSTSKAQLVFDGQKFVPGVFASVAQQGAGIMQVFDAANVKSTTEPVKLTFNDTEHRLKNAKVVIHNHGSASVTYNLHHVPAKTLYLLDSDSVSTDATVNVDINPGKLVIEPGKSASFTVVTHSNKLPNQDKLPVWSGFIAVNGTDGNDLTVPYLGVEGSLSSVLPLQGSGDDSKSVAMYYKGHRYSGSPPLQRPDPNGYSADLSIRFTLGSPKVEVYFVSLDAQDKPDGKLDGQMSYSPLLQQTGQIDATISFWDGLLNDGTKVPDGRYHVRVRALRLFGDEKKDSDWQTLTSVAFNLVNTD</sequence>
<dbReference type="PANTHER" id="PTHR43806:SF11">
    <property type="entry name" value="CEREVISIN-RELATED"/>
    <property type="match status" value="1"/>
</dbReference>
<dbReference type="PANTHER" id="PTHR43806">
    <property type="entry name" value="PEPTIDASE S8"/>
    <property type="match status" value="1"/>
</dbReference>
<evidence type="ECO:0000259" key="10">
    <source>
        <dbReference type="Pfam" id="PF06280"/>
    </source>
</evidence>
<keyword evidence="12" id="KW-1185">Reference proteome</keyword>
<dbReference type="STRING" id="1531966.A0A0A1TR94"/>
<proteinExistence type="inferred from homology"/>
<evidence type="ECO:0000313" key="11">
    <source>
        <dbReference type="EMBL" id="CEJ93697.1"/>
    </source>
</evidence>